<dbReference type="RefSeq" id="WP_261743582.1">
    <property type="nucleotide sequence ID" value="NZ_CP104557.1"/>
</dbReference>
<organism evidence="1 2">
    <name type="scientific">Pseudomonas promysalinigenes</name>
    <dbReference type="NCBI Taxonomy" id="485898"/>
    <lineage>
        <taxon>Bacteria</taxon>
        <taxon>Pseudomonadati</taxon>
        <taxon>Pseudomonadota</taxon>
        <taxon>Gammaproteobacteria</taxon>
        <taxon>Pseudomonadales</taxon>
        <taxon>Pseudomonadaceae</taxon>
        <taxon>Pseudomonas</taxon>
    </lineage>
</organism>
<gene>
    <name evidence="1" type="ORF">N5C08_14245</name>
</gene>
<proteinExistence type="predicted"/>
<accession>A0ABY6AHN9</accession>
<evidence type="ECO:0000313" key="2">
    <source>
        <dbReference type="Proteomes" id="UP001064504"/>
    </source>
</evidence>
<dbReference type="Proteomes" id="UP001064504">
    <property type="component" value="Chromosome"/>
</dbReference>
<reference evidence="1" key="1">
    <citation type="submission" date="2022-09" db="EMBL/GenBank/DDBJ databases">
        <title>Complete genome sequence of Pseudomonas promysalinigenes strain RL-WG26, a newly isolated PGPR with the potential for plant salinity stress alleviation.</title>
        <authorList>
            <person name="Ren L."/>
            <person name="Wang G."/>
            <person name="Hu H."/>
        </authorList>
    </citation>
    <scope>NUCLEOTIDE SEQUENCE</scope>
    <source>
        <strain evidence="1">RL-WG26</strain>
    </source>
</reference>
<sequence length="74" mass="8168">MPAYTVRYCHDGQPSTHTFDLKQPRLPAHEAALHVMLLHFGDGENSLVMPPADASPEQILEQAEVLGFSDIQVV</sequence>
<dbReference type="EMBL" id="CP104557">
    <property type="protein sequence ID" value="UXH38159.1"/>
    <property type="molecule type" value="Genomic_DNA"/>
</dbReference>
<evidence type="ECO:0008006" key="3">
    <source>
        <dbReference type="Google" id="ProtNLM"/>
    </source>
</evidence>
<keyword evidence="2" id="KW-1185">Reference proteome</keyword>
<protein>
    <recommendedName>
        <fullName evidence="3">YcgL domain-containing protein</fullName>
    </recommendedName>
</protein>
<name>A0ABY6AHN9_9PSED</name>
<evidence type="ECO:0000313" key="1">
    <source>
        <dbReference type="EMBL" id="UXH38159.1"/>
    </source>
</evidence>